<evidence type="ECO:0000313" key="4">
    <source>
        <dbReference type="Proteomes" id="UP000253529"/>
    </source>
</evidence>
<evidence type="ECO:0000313" key="3">
    <source>
        <dbReference type="EMBL" id="RBP18312.1"/>
    </source>
</evidence>
<dbReference type="EMBL" id="QNRK01000001">
    <property type="protein sequence ID" value="RBP18312.1"/>
    <property type="molecule type" value="Genomic_DNA"/>
</dbReference>
<name>A0A366FUG2_9HYPH</name>
<feature type="region of interest" description="Disordered" evidence="2">
    <location>
        <begin position="35"/>
        <end position="57"/>
    </location>
</feature>
<dbReference type="Proteomes" id="UP000253529">
    <property type="component" value="Unassembled WGS sequence"/>
</dbReference>
<dbReference type="AlphaFoldDB" id="A0A366FUG2"/>
<evidence type="ECO:0000256" key="1">
    <source>
        <dbReference type="ARBA" id="ARBA00005701"/>
    </source>
</evidence>
<sequence>MSASDEISGPIARGDEPIPPARVLPPAAKRALAEAEARRLRREPERPREIAGRGGCDPVRYGDWEVKGLAVDF</sequence>
<feature type="compositionally biased region" description="Basic and acidic residues" evidence="2">
    <location>
        <begin position="35"/>
        <end position="51"/>
    </location>
</feature>
<dbReference type="InterPro" id="IPR012875">
    <property type="entry name" value="SDHF4"/>
</dbReference>
<organism evidence="3 4">
    <name type="scientific">Roseiarcus fermentans</name>
    <dbReference type="NCBI Taxonomy" id="1473586"/>
    <lineage>
        <taxon>Bacteria</taxon>
        <taxon>Pseudomonadati</taxon>
        <taxon>Pseudomonadota</taxon>
        <taxon>Alphaproteobacteria</taxon>
        <taxon>Hyphomicrobiales</taxon>
        <taxon>Roseiarcaceae</taxon>
        <taxon>Roseiarcus</taxon>
    </lineage>
</organism>
<dbReference type="RefSeq" id="WP_425376057.1">
    <property type="nucleotide sequence ID" value="NZ_QNRK01000001.1"/>
</dbReference>
<comment type="similarity">
    <text evidence="1">Belongs to the SDHAF4 family.</text>
</comment>
<keyword evidence="4" id="KW-1185">Reference proteome</keyword>
<protein>
    <submittedName>
        <fullName evidence="3">Uncharacterized protein DUF1674</fullName>
    </submittedName>
</protein>
<accession>A0A366FUG2</accession>
<proteinExistence type="inferred from homology"/>
<evidence type="ECO:0000256" key="2">
    <source>
        <dbReference type="SAM" id="MobiDB-lite"/>
    </source>
</evidence>
<comment type="caution">
    <text evidence="3">The sequence shown here is derived from an EMBL/GenBank/DDBJ whole genome shotgun (WGS) entry which is preliminary data.</text>
</comment>
<feature type="region of interest" description="Disordered" evidence="2">
    <location>
        <begin position="1"/>
        <end position="23"/>
    </location>
</feature>
<gene>
    <name evidence="3" type="ORF">DFR50_101256</name>
</gene>
<dbReference type="Pfam" id="PF07896">
    <property type="entry name" value="DUF1674"/>
    <property type="match status" value="1"/>
</dbReference>
<reference evidence="3 4" key="1">
    <citation type="submission" date="2018-06" db="EMBL/GenBank/DDBJ databases">
        <title>Genomic Encyclopedia of Type Strains, Phase IV (KMG-IV): sequencing the most valuable type-strain genomes for metagenomic binning, comparative biology and taxonomic classification.</title>
        <authorList>
            <person name="Goeker M."/>
        </authorList>
    </citation>
    <scope>NUCLEOTIDE SEQUENCE [LARGE SCALE GENOMIC DNA]</scope>
    <source>
        <strain evidence="3 4">DSM 24875</strain>
    </source>
</reference>